<feature type="transmembrane region" description="Helical" evidence="1">
    <location>
        <begin position="21"/>
        <end position="45"/>
    </location>
</feature>
<feature type="domain" description="TadE-like" evidence="2">
    <location>
        <begin position="15"/>
        <end position="57"/>
    </location>
</feature>
<organism evidence="3 4">
    <name type="scientific">Roseovarius faecimaris</name>
    <dbReference type="NCBI Taxonomy" id="2494550"/>
    <lineage>
        <taxon>Bacteria</taxon>
        <taxon>Pseudomonadati</taxon>
        <taxon>Pseudomonadota</taxon>
        <taxon>Alphaproteobacteria</taxon>
        <taxon>Rhodobacterales</taxon>
        <taxon>Roseobacteraceae</taxon>
        <taxon>Roseovarius</taxon>
    </lineage>
</organism>
<evidence type="ECO:0000259" key="2">
    <source>
        <dbReference type="Pfam" id="PF07811"/>
    </source>
</evidence>
<dbReference type="OrthoDB" id="7865585at2"/>
<sequence>MVSVSLKRFWTDERGLSLTETLLIMPIVLTILIVMVEAGVAVFQWNQSTKAAQIGARVAAVSSPIVGDTAYAALSADWTSTGEGDSVNGSTIAVSCGPSGPACDQQRLARLLTGSDTNCDPLQTTLGAVVGMCDVAPFIGLNNVQVTYYRSGLGYIGRPGGPVTNITVELRNLTFDFLLLDDLIPAFGTLTMPAQPVSITSEDVNDCKDTCP</sequence>
<reference evidence="4" key="1">
    <citation type="submission" date="2018-12" db="EMBL/GenBank/DDBJ databases">
        <title>Complete genome sequence of Roseovarius sp. MME-070.</title>
        <authorList>
            <person name="Nam Y.-D."/>
            <person name="Kang J."/>
            <person name="Chung W.-H."/>
            <person name="Park Y.S."/>
        </authorList>
    </citation>
    <scope>NUCLEOTIDE SEQUENCE [LARGE SCALE GENOMIC DNA]</scope>
    <source>
        <strain evidence="4">MME-070</strain>
    </source>
</reference>
<dbReference type="EMBL" id="CP034348">
    <property type="protein sequence ID" value="QGY00207.1"/>
    <property type="molecule type" value="Genomic_DNA"/>
</dbReference>
<dbReference type="AlphaFoldDB" id="A0A6I6IXJ3"/>
<evidence type="ECO:0000313" key="3">
    <source>
        <dbReference type="EMBL" id="QGY00207.1"/>
    </source>
</evidence>
<protein>
    <submittedName>
        <fullName evidence="3">Pilus assembly protein</fullName>
    </submittedName>
</protein>
<dbReference type="InterPro" id="IPR012495">
    <property type="entry name" value="TadE-like_dom"/>
</dbReference>
<keyword evidence="1" id="KW-1133">Transmembrane helix</keyword>
<dbReference type="Proteomes" id="UP000428330">
    <property type="component" value="Chromosome"/>
</dbReference>
<proteinExistence type="predicted"/>
<dbReference type="Pfam" id="PF07811">
    <property type="entry name" value="TadE"/>
    <property type="match status" value="1"/>
</dbReference>
<gene>
    <name evidence="3" type="ORF">EI983_18825</name>
</gene>
<keyword evidence="4" id="KW-1185">Reference proteome</keyword>
<name>A0A6I6IXJ3_9RHOB</name>
<keyword evidence="1" id="KW-0472">Membrane</keyword>
<evidence type="ECO:0000256" key="1">
    <source>
        <dbReference type="SAM" id="Phobius"/>
    </source>
</evidence>
<dbReference type="KEGG" id="rom:EI983_18825"/>
<keyword evidence="1" id="KW-0812">Transmembrane</keyword>
<evidence type="ECO:0000313" key="4">
    <source>
        <dbReference type="Proteomes" id="UP000428330"/>
    </source>
</evidence>
<accession>A0A6I6IXJ3</accession>
<dbReference type="RefSeq" id="WP_157708887.1">
    <property type="nucleotide sequence ID" value="NZ_CP034348.1"/>
</dbReference>